<name>A0ACC3MM37_9PEZI</name>
<protein>
    <submittedName>
        <fullName evidence="1">Uncharacterized protein</fullName>
    </submittedName>
</protein>
<accession>A0ACC3MM37</accession>
<comment type="caution">
    <text evidence="1">The sequence shown here is derived from an EMBL/GenBank/DDBJ whole genome shotgun (WGS) entry which is preliminary data.</text>
</comment>
<proteinExistence type="predicted"/>
<dbReference type="Proteomes" id="UP001281147">
    <property type="component" value="Unassembled WGS sequence"/>
</dbReference>
<keyword evidence="2" id="KW-1185">Reference proteome</keyword>
<organism evidence="1 2">
    <name type="scientific">Vermiconidia calcicola</name>
    <dbReference type="NCBI Taxonomy" id="1690605"/>
    <lineage>
        <taxon>Eukaryota</taxon>
        <taxon>Fungi</taxon>
        <taxon>Dikarya</taxon>
        <taxon>Ascomycota</taxon>
        <taxon>Pezizomycotina</taxon>
        <taxon>Dothideomycetes</taxon>
        <taxon>Dothideomycetidae</taxon>
        <taxon>Mycosphaerellales</taxon>
        <taxon>Extremaceae</taxon>
        <taxon>Vermiconidia</taxon>
    </lineage>
</organism>
<dbReference type="EMBL" id="JAUTXU010000204">
    <property type="protein sequence ID" value="KAK3698935.1"/>
    <property type="molecule type" value="Genomic_DNA"/>
</dbReference>
<gene>
    <name evidence="1" type="ORF">LTR37_016722</name>
</gene>
<sequence>MAGTFPPSTGYNFVPTLHHSIPEHLIPAAQGLPSPFVVCITGASRGIGAEIAKAFAAAGASAVVLTARTESALKGTRDACHAASKSASVTCKVSTLAADAGSAESARRLASVIEKEHGRLDVLVNNAGIMATNASAFGTIHEMDDEQIILPTQVNYIGRLLTIKYLLPLLLDSDRGAKTVMNITSISSHLTSGTPMPFNISEFATNRLTESLAESYAAEGLIVHAVHPGMVKTTFPPGFPKAMEEFCVDDAGLCGAFLVWLVRERRGWLGGRYLSANWDVGELEGRREEVLELDLLKMRMVV</sequence>
<reference evidence="1" key="1">
    <citation type="submission" date="2023-07" db="EMBL/GenBank/DDBJ databases">
        <title>Black Yeasts Isolated from many extreme environments.</title>
        <authorList>
            <person name="Coleine C."/>
            <person name="Stajich J.E."/>
            <person name="Selbmann L."/>
        </authorList>
    </citation>
    <scope>NUCLEOTIDE SEQUENCE</scope>
    <source>
        <strain evidence="1">CCFEE 5714</strain>
    </source>
</reference>
<evidence type="ECO:0000313" key="2">
    <source>
        <dbReference type="Proteomes" id="UP001281147"/>
    </source>
</evidence>
<evidence type="ECO:0000313" key="1">
    <source>
        <dbReference type="EMBL" id="KAK3698935.1"/>
    </source>
</evidence>